<evidence type="ECO:0000313" key="3">
    <source>
        <dbReference type="Proteomes" id="UP000317728"/>
    </source>
</evidence>
<accession>A0AB73TZT3</accession>
<dbReference type="Pfam" id="PF00578">
    <property type="entry name" value="AhpC-TSA"/>
    <property type="match status" value="1"/>
</dbReference>
<proteinExistence type="predicted"/>
<dbReference type="AlphaFoldDB" id="A0AB73TZT3"/>
<evidence type="ECO:0000259" key="1">
    <source>
        <dbReference type="Pfam" id="PF00578"/>
    </source>
</evidence>
<dbReference type="InterPro" id="IPR000866">
    <property type="entry name" value="AhpC/TSA"/>
</dbReference>
<dbReference type="Gene3D" id="3.40.30.10">
    <property type="entry name" value="Glutaredoxin"/>
    <property type="match status" value="1"/>
</dbReference>
<name>A0AB73TZT3_MYCCH</name>
<reference evidence="2 3" key="1">
    <citation type="submission" date="2019-06" db="EMBL/GenBank/DDBJ databases">
        <title>Whole geneome sequnce of Mycobacteroides chelonae M77 isolated from bovine milk from Meghalaya, India.</title>
        <authorList>
            <person name="Vise E."/>
            <person name="Das S."/>
            <person name="Garg A."/>
            <person name="Ghatak S."/>
            <person name="Shakuntala I."/>
            <person name="Milton A.A.P."/>
            <person name="Karam A."/>
            <person name="Sanjukta R."/>
            <person name="Puro K."/>
            <person name="Sen A."/>
        </authorList>
    </citation>
    <scope>NUCLEOTIDE SEQUENCE [LARGE SCALE GENOMIC DNA]</scope>
    <source>
        <strain evidence="2 3">M77</strain>
    </source>
</reference>
<protein>
    <submittedName>
        <fullName evidence="2">Redoxin domain-containing protein</fullName>
    </submittedName>
</protein>
<dbReference type="SUPFAM" id="SSF52833">
    <property type="entry name" value="Thioredoxin-like"/>
    <property type="match status" value="1"/>
</dbReference>
<dbReference type="GO" id="GO:0016209">
    <property type="term" value="F:antioxidant activity"/>
    <property type="evidence" value="ECO:0007669"/>
    <property type="project" value="InterPro"/>
</dbReference>
<dbReference type="GO" id="GO:0016491">
    <property type="term" value="F:oxidoreductase activity"/>
    <property type="evidence" value="ECO:0007669"/>
    <property type="project" value="InterPro"/>
</dbReference>
<organism evidence="2 3">
    <name type="scientific">Mycobacteroides chelonae</name>
    <name type="common">Mycobacterium chelonae</name>
    <dbReference type="NCBI Taxonomy" id="1774"/>
    <lineage>
        <taxon>Bacteria</taxon>
        <taxon>Bacillati</taxon>
        <taxon>Actinomycetota</taxon>
        <taxon>Actinomycetes</taxon>
        <taxon>Mycobacteriales</taxon>
        <taxon>Mycobacteriaceae</taxon>
        <taxon>Mycobacteroides</taxon>
    </lineage>
</organism>
<dbReference type="RefSeq" id="WP_052399426.1">
    <property type="nucleotide sequence ID" value="NZ_CP041150.1"/>
</dbReference>
<dbReference type="EMBL" id="CP041150">
    <property type="protein sequence ID" value="QDF69630.1"/>
    <property type="molecule type" value="Genomic_DNA"/>
</dbReference>
<dbReference type="Proteomes" id="UP000317728">
    <property type="component" value="Chromosome"/>
</dbReference>
<sequence length="174" mass="18981">MKNITTIAATLTMTVGANSCSRQHPLKDLDAQRSTVVTEPGIPWQLQFTVRTLDGTPFAGASLYGRPAVLWFWAPDRPEAGKQAALIQASAARNSDITFVGIACSRPRAVTEFDGQHQLTFTQIVDPAATIAMRFGIAAQPAYVFITVRAQITTVKKPLGQRDLRTRLIRLATD</sequence>
<evidence type="ECO:0000313" key="2">
    <source>
        <dbReference type="EMBL" id="QDF69630.1"/>
    </source>
</evidence>
<dbReference type="InterPro" id="IPR036249">
    <property type="entry name" value="Thioredoxin-like_sf"/>
</dbReference>
<gene>
    <name evidence="2" type="ORF">FJK96_05360</name>
</gene>
<feature type="domain" description="Alkyl hydroperoxide reductase subunit C/ Thiol specific antioxidant" evidence="1">
    <location>
        <begin position="47"/>
        <end position="152"/>
    </location>
</feature>